<feature type="chain" id="PRO_5047476120" evidence="1">
    <location>
        <begin position="37"/>
        <end position="695"/>
    </location>
</feature>
<keyword evidence="3" id="KW-1185">Reference proteome</keyword>
<gene>
    <name evidence="2" type="ORF">GCM10009811_35830</name>
</gene>
<sequence length="695" mass="71438">MRELGKSVGIRRLRSVGVAALAAGVAVLGAAPAQSAAGGDELRMPGASAARGTPGAHHFYPYPVYFSGAAPAALSQADFTEVMSQANSYWSTATGGQITVAKGWDMPTWQKLSITSSQEASCDVDAITKAVRAKVGSAGDRDHLVVILNGLSQCDFGDRPQFGLTRLGDGFTIVNGSFTTGVALRTLARNAGVGFAGSLNCVNGSTPVPISGTCTGNNTSDNPWDPTGSMPYGRAGTPIADTLATLGVLPSDASTQVVPGPARSITLTPLSSGAGLRSAWFDLGSYRYLVDYRVPSGLDAWIDDRTWTSSGGVVADPGGGVTVHRIDMSKPASERARLVVDFHPDASVSSTARHPGLAQGESYANPDGSFAISVTAASSASASISISFPGIDKVDRWSGDDRYSTSATISSGVYGPGVDVAYVASGEIYTDALSGAPVAGRSDGPVLLVSAKGIPDVIATELTRLAPHKIVIFGGPATISPEIEAQLHDFTTGEVQRWSGADRFETSAAISEVSFDPGVATAYVASGRVFTDALSGAPVAGKTDGPVLLVDTDKLPSSITTELQRLKPTKIVVFGGANTITDGVLTQLQALAGTGGVDRWWGPDRFSTSAQIVDKAYGPNGGTVFIASGRVFTDALSGAPAAGTLESPVLLVDTDKLPDTVAAQLQRLRPGKIVVLGGPNTISYGVQASLARYLP</sequence>
<name>A0ABP4YGS1_9MICO</name>
<dbReference type="EMBL" id="BAAAPO010000063">
    <property type="protein sequence ID" value="GAA1809491.1"/>
    <property type="molecule type" value="Genomic_DNA"/>
</dbReference>
<reference evidence="3" key="1">
    <citation type="journal article" date="2019" name="Int. J. Syst. Evol. Microbiol.">
        <title>The Global Catalogue of Microorganisms (GCM) 10K type strain sequencing project: providing services to taxonomists for standard genome sequencing and annotation.</title>
        <authorList>
            <consortium name="The Broad Institute Genomics Platform"/>
            <consortium name="The Broad Institute Genome Sequencing Center for Infectious Disease"/>
            <person name="Wu L."/>
            <person name="Ma J."/>
        </authorList>
    </citation>
    <scope>NUCLEOTIDE SEQUENCE [LARGE SCALE GENOMIC DNA]</scope>
    <source>
        <strain evidence="3">JCM 15592</strain>
    </source>
</reference>
<dbReference type="PANTHER" id="PTHR30032:SF8">
    <property type="entry name" value="GERMINATION-SPECIFIC N-ACETYLMURAMOYL-L-ALANINE AMIDASE"/>
    <property type="match status" value="1"/>
</dbReference>
<feature type="signal peptide" evidence="1">
    <location>
        <begin position="1"/>
        <end position="36"/>
    </location>
</feature>
<organism evidence="2 3">
    <name type="scientific">Nostocoides veronense</name>
    <dbReference type="NCBI Taxonomy" id="330836"/>
    <lineage>
        <taxon>Bacteria</taxon>
        <taxon>Bacillati</taxon>
        <taxon>Actinomycetota</taxon>
        <taxon>Actinomycetes</taxon>
        <taxon>Micrococcales</taxon>
        <taxon>Intrasporangiaceae</taxon>
        <taxon>Nostocoides</taxon>
    </lineage>
</organism>
<dbReference type="Proteomes" id="UP001499938">
    <property type="component" value="Unassembled WGS sequence"/>
</dbReference>
<comment type="caution">
    <text evidence="2">The sequence shown here is derived from an EMBL/GenBank/DDBJ whole genome shotgun (WGS) entry which is preliminary data.</text>
</comment>
<dbReference type="InterPro" id="IPR051922">
    <property type="entry name" value="Bact_Sporulation_Assoc"/>
</dbReference>
<proteinExistence type="predicted"/>
<dbReference type="PANTHER" id="PTHR30032">
    <property type="entry name" value="N-ACETYLMURAMOYL-L-ALANINE AMIDASE-RELATED"/>
    <property type="match status" value="1"/>
</dbReference>
<keyword evidence="1" id="KW-0732">Signal</keyword>
<accession>A0ABP4YGS1</accession>
<evidence type="ECO:0000313" key="3">
    <source>
        <dbReference type="Proteomes" id="UP001499938"/>
    </source>
</evidence>
<protein>
    <submittedName>
        <fullName evidence="2">Uncharacterized protein</fullName>
    </submittedName>
</protein>
<evidence type="ECO:0000313" key="2">
    <source>
        <dbReference type="EMBL" id="GAA1809491.1"/>
    </source>
</evidence>
<dbReference type="InterPro" id="IPR007253">
    <property type="entry name" value="Cell_wall-bd_2"/>
</dbReference>
<dbReference type="RefSeq" id="WP_344088915.1">
    <property type="nucleotide sequence ID" value="NZ_BAAAPO010000063.1"/>
</dbReference>
<evidence type="ECO:0000256" key="1">
    <source>
        <dbReference type="SAM" id="SignalP"/>
    </source>
</evidence>
<dbReference type="Pfam" id="PF04122">
    <property type="entry name" value="CW_binding_2"/>
    <property type="match status" value="3"/>
</dbReference>